<evidence type="ECO:0000313" key="8">
    <source>
        <dbReference type="Proteomes" id="UP001591681"/>
    </source>
</evidence>
<keyword evidence="3" id="KW-0862">Zinc</keyword>
<dbReference type="Proteomes" id="UP001591681">
    <property type="component" value="Unassembled WGS sequence"/>
</dbReference>
<dbReference type="InterPro" id="IPR001841">
    <property type="entry name" value="Znf_RING"/>
</dbReference>
<dbReference type="InterPro" id="IPR042973">
    <property type="entry name" value="RNF222"/>
</dbReference>
<comment type="caution">
    <text evidence="7">The sequence shown here is derived from an EMBL/GenBank/DDBJ whole genome shotgun (WGS) entry which is preliminary data.</text>
</comment>
<evidence type="ECO:0000259" key="6">
    <source>
        <dbReference type="PROSITE" id="PS50089"/>
    </source>
</evidence>
<dbReference type="Gene3D" id="3.30.40.10">
    <property type="entry name" value="Zinc/RING finger domain, C3HC4 (zinc finger)"/>
    <property type="match status" value="1"/>
</dbReference>
<dbReference type="PANTHER" id="PTHR47095:SF1">
    <property type="entry name" value="RING FINGER PROTEIN 222"/>
    <property type="match status" value="1"/>
</dbReference>
<keyword evidence="5" id="KW-0812">Transmembrane</keyword>
<dbReference type="SMART" id="SM00184">
    <property type="entry name" value="RING"/>
    <property type="match status" value="1"/>
</dbReference>
<keyword evidence="2 4" id="KW-0863">Zinc-finger</keyword>
<evidence type="ECO:0000256" key="1">
    <source>
        <dbReference type="ARBA" id="ARBA00022723"/>
    </source>
</evidence>
<dbReference type="CDD" id="cd16564">
    <property type="entry name" value="RING-HC_RNF222"/>
    <property type="match status" value="1"/>
</dbReference>
<reference evidence="7 8" key="1">
    <citation type="submission" date="2024-09" db="EMBL/GenBank/DDBJ databases">
        <title>A chromosome-level genome assembly of Gray's grenadier anchovy, Coilia grayii.</title>
        <authorList>
            <person name="Fu Z."/>
        </authorList>
    </citation>
    <scope>NUCLEOTIDE SEQUENCE [LARGE SCALE GENOMIC DNA]</scope>
    <source>
        <strain evidence="7">G4</strain>
        <tissue evidence="7">Muscle</tissue>
    </source>
</reference>
<name>A0ABD1KP59_9TELE</name>
<dbReference type="InterPro" id="IPR013083">
    <property type="entry name" value="Znf_RING/FYVE/PHD"/>
</dbReference>
<dbReference type="EMBL" id="JBHFQA010000003">
    <property type="protein sequence ID" value="KAL2100909.1"/>
    <property type="molecule type" value="Genomic_DNA"/>
</dbReference>
<keyword evidence="5" id="KW-0472">Membrane</keyword>
<accession>A0ABD1KP59</accession>
<dbReference type="AlphaFoldDB" id="A0ABD1KP59"/>
<evidence type="ECO:0000256" key="2">
    <source>
        <dbReference type="ARBA" id="ARBA00022771"/>
    </source>
</evidence>
<organism evidence="7 8">
    <name type="scientific">Coilia grayii</name>
    <name type="common">Gray's grenadier anchovy</name>
    <dbReference type="NCBI Taxonomy" id="363190"/>
    <lineage>
        <taxon>Eukaryota</taxon>
        <taxon>Metazoa</taxon>
        <taxon>Chordata</taxon>
        <taxon>Craniata</taxon>
        <taxon>Vertebrata</taxon>
        <taxon>Euteleostomi</taxon>
        <taxon>Actinopterygii</taxon>
        <taxon>Neopterygii</taxon>
        <taxon>Teleostei</taxon>
        <taxon>Clupei</taxon>
        <taxon>Clupeiformes</taxon>
        <taxon>Clupeoidei</taxon>
        <taxon>Engraulidae</taxon>
        <taxon>Coilinae</taxon>
        <taxon>Coilia</taxon>
    </lineage>
</organism>
<protein>
    <recommendedName>
        <fullName evidence="6">RING-type domain-containing protein</fullName>
    </recommendedName>
</protein>
<dbReference type="PROSITE" id="PS50089">
    <property type="entry name" value="ZF_RING_2"/>
    <property type="match status" value="1"/>
</dbReference>
<evidence type="ECO:0000256" key="4">
    <source>
        <dbReference type="PROSITE-ProRule" id="PRU00175"/>
    </source>
</evidence>
<dbReference type="GO" id="GO:0008270">
    <property type="term" value="F:zinc ion binding"/>
    <property type="evidence" value="ECO:0007669"/>
    <property type="project" value="UniProtKB-KW"/>
</dbReference>
<evidence type="ECO:0000313" key="7">
    <source>
        <dbReference type="EMBL" id="KAL2100909.1"/>
    </source>
</evidence>
<dbReference type="PANTHER" id="PTHR47095">
    <property type="entry name" value="RING FINGER PROTEIN 222"/>
    <property type="match status" value="1"/>
</dbReference>
<keyword evidence="1" id="KW-0479">Metal-binding</keyword>
<evidence type="ECO:0000256" key="3">
    <source>
        <dbReference type="ARBA" id="ARBA00022833"/>
    </source>
</evidence>
<feature type="transmembrane region" description="Helical" evidence="5">
    <location>
        <begin position="180"/>
        <end position="204"/>
    </location>
</feature>
<dbReference type="Pfam" id="PF13923">
    <property type="entry name" value="zf-C3HC4_2"/>
    <property type="match status" value="1"/>
</dbReference>
<sequence>MEDLKTGVGTSDTDCPVCYDHLSSTARTLSCSHTFCHDCLVRTLVSINKDGVITRDNIVCPICRHLTFITKQNEHKLSNRLHAHTLKTLEVPLLDTNQPRSPQVSPLDTGRFGWITQCFTGVSDRLNSQSWIRPSKNSSEIFIISELGRPMKEDDLSVLPTTTVILPTQRRTRRRICTTGGCLLFLLTVFSLLALITVTLPWILLA</sequence>
<proteinExistence type="predicted"/>
<evidence type="ECO:0000256" key="5">
    <source>
        <dbReference type="SAM" id="Phobius"/>
    </source>
</evidence>
<keyword evidence="5" id="KW-1133">Transmembrane helix</keyword>
<dbReference type="PROSITE" id="PS00518">
    <property type="entry name" value="ZF_RING_1"/>
    <property type="match status" value="1"/>
</dbReference>
<keyword evidence="8" id="KW-1185">Reference proteome</keyword>
<dbReference type="InterPro" id="IPR017907">
    <property type="entry name" value="Znf_RING_CS"/>
</dbReference>
<feature type="domain" description="RING-type" evidence="6">
    <location>
        <begin position="15"/>
        <end position="64"/>
    </location>
</feature>
<gene>
    <name evidence="7" type="ORF">ACEWY4_002670</name>
</gene>
<dbReference type="SUPFAM" id="SSF57850">
    <property type="entry name" value="RING/U-box"/>
    <property type="match status" value="1"/>
</dbReference>